<sequence length="1757" mass="195361">MPKQPAPLQKRPVKVFHIREEWIQIYETAAAAPAAARQQAILKSLQTLLNKDASQVEALAGLRRLQSALAKSADNRTADAAMETYTLVQTCLIPIFMEVHFARTLPHESSFRSAVFSVIATAHEVVTKISDAVSLPGSIVQDELQYHYNTFLQSIQTAPTPLNDALISHFGAVLLTSLDRPVGRTIVEERFEDTFQSLAQNLAALAQGITTNTSSAGQMATKLHLAQKFDSCNDLLKVTVGLVTKFPGAIRVDNSSSKSQAHSLETLLAIGFQICFSSDFMPENQFMAGILIGTLLNYIPLVDWASALFGGPISNVKFFDIPAEWDTSCQYSYAALAVYRGLMSTMQVETLASMCRVDSNASIRIPLLSWMYSRITAICDTSTDSNTRVLAFQTLATWLAIVGEGLEKGSAEVKAHMLDLVPTDVCQRIFAYVFDGWEDPIDTIQHKLKDVFQGLLDLFRLISPDIANEQLQLNLNSLLKADWHRKVKYDLLSIILSRITPDEVLRLRPDFLLVCFDVMRNPMMASRIAAFIMKFFKEAFSQTKGASTSDNRWWLEPVVKALTSENHVVRRYVSEVILVSLMKAHKSTGAILLSSLTNSSNEYVEDRRYKLHATIAVLKAGRLLDTGDISRNLKDDSSIFEQAVGHPDLNLRIDVLGFLSEAQKATADFIDAEFPILKSCLLLSLDNQSPEFRQRVYGHLQKLLRRVRRTLYANWRDYRSRKDYMDKKETVEKQPGNHKELKAECDELVRKMELKKEFLRWLCDVSVTSIFPGSSFQRGNSNLLLMNTILDSEHYAIDGNTRVDIADLPGYPSIVSSRTVQVLLGILFNDSYVPNRQQAFDLLTRFPNRLPGLEDEDVRGLLTDGLKKAASIRSLDSEIGSVIVRLVFAKYVVNGVSFVQQLLDLTEKHVEVGRKNLYLCATEYPMHGIFGTLQAVLAEVRFDTPSVASNVDTWRDLADRCFNLVKNACDAVLDVCTDASPEGNLPASFADMQQNMENLIADAGDDIGAPGEKSNEAQLILYQCFHTIKEATGVLRTILCSAPLPAAKDDEQVIIRYERIVEAGNLLKVLLASIRHRGAFSAVHVCFADVCSTLLSSGKDFLADLPRLWLDDFLAQVMSLDVSITRRSAGLPLGVLAVVSAPVPSRPVLLASAMDRLFTIGMQDVPEETNEQMDLPQVHAYNIIRAIFQDAEIATEVRDWMGQGFALTIKGFSSPSFPIRNGAAMLFTTLITKALGTKKTRDESHSVNTVTGREFFTRFPNLHSLLLTELSTAVDFLEKGKVHPALHPILTTLVRLKPSPLESADAATSISAFEPIVARCASTSIFKLRDMAGRAYAPLIISSQMVDTVKSLLAALSLKNQNQLHGSLLLVQNLLRAHLAKEVAGISVRRAVITELVPAFSRLTWVYTANPCSVTHELFIAISREYFVEAEWLQNEAEENLAELEALAKTHFAEIRTTLWNHCHAEVWKSARAVSAGQKILFAVAEYSLRREQAEVCLKGLICCGIPNSRWADVVLHLLDDRDYEVQLTTIDFIPELLKSYTDYQEFGSVLRKLAEICVSSNRYYRAPIAAAKLLTTFGSANSAQLFEFMPLAELAAALMRLLQDGTRPHCAEAFLPLLGSVLSHAYRAQQSRLASDFSHEFARLIKFWSHDEQPLATREAVFEAIERLELSSIASHLTQPILVQIVLTMMKLMEDDDSDVRENVARVAAVELLSLPEPVTAARCRVVLGLRAARDWVHTPEDVDGFLGLLLGGSGQ</sequence>
<dbReference type="PANTHER" id="PTHR14387">
    <property type="entry name" value="THADA/DEATH RECEPTOR INTERACTING PROTEIN"/>
    <property type="match status" value="1"/>
</dbReference>
<feature type="domain" description="tRNA (32-2'-O)-methyltransferase regulator THADA-like TPR repeats region" evidence="5">
    <location>
        <begin position="553"/>
        <end position="793"/>
    </location>
</feature>
<dbReference type="InterPro" id="IPR016024">
    <property type="entry name" value="ARM-type_fold"/>
</dbReference>
<keyword evidence="3" id="KW-0175">Coiled coil</keyword>
<evidence type="ECO:0000313" key="7">
    <source>
        <dbReference type="EMBL" id="KAJ3047584.1"/>
    </source>
</evidence>
<evidence type="ECO:0008006" key="9">
    <source>
        <dbReference type="Google" id="ProtNLM"/>
    </source>
</evidence>
<feature type="coiled-coil region" evidence="3">
    <location>
        <begin position="1427"/>
        <end position="1454"/>
    </location>
</feature>
<name>A0AAD5WZX9_9FUNG</name>
<proteinExistence type="inferred from homology"/>
<accession>A0AAD5WZX9</accession>
<organism evidence="7 8">
    <name type="scientific">Rhizophlyctis rosea</name>
    <dbReference type="NCBI Taxonomy" id="64517"/>
    <lineage>
        <taxon>Eukaryota</taxon>
        <taxon>Fungi</taxon>
        <taxon>Fungi incertae sedis</taxon>
        <taxon>Chytridiomycota</taxon>
        <taxon>Chytridiomycota incertae sedis</taxon>
        <taxon>Chytridiomycetes</taxon>
        <taxon>Rhizophlyctidales</taxon>
        <taxon>Rhizophlyctidaceae</taxon>
        <taxon>Rhizophlyctis</taxon>
    </lineage>
</organism>
<protein>
    <recommendedName>
        <fullName evidence="9">DUF2428 domain-containing protein</fullName>
    </recommendedName>
</protein>
<dbReference type="GO" id="GO:0030488">
    <property type="term" value="P:tRNA methylation"/>
    <property type="evidence" value="ECO:0007669"/>
    <property type="project" value="TreeGrafter"/>
</dbReference>
<evidence type="ECO:0000259" key="4">
    <source>
        <dbReference type="Pfam" id="PF10350"/>
    </source>
</evidence>
<comment type="similarity">
    <text evidence="1">Belongs to the THADA family.</text>
</comment>
<dbReference type="InterPro" id="IPR011989">
    <property type="entry name" value="ARM-like"/>
</dbReference>
<dbReference type="Pfam" id="PF25150">
    <property type="entry name" value="TPR_Trm732"/>
    <property type="match status" value="1"/>
</dbReference>
<evidence type="ECO:0000259" key="5">
    <source>
        <dbReference type="Pfam" id="PF25150"/>
    </source>
</evidence>
<comment type="caution">
    <text evidence="7">The sequence shown here is derived from an EMBL/GenBank/DDBJ whole genome shotgun (WGS) entry which is preliminary data.</text>
</comment>
<dbReference type="InterPro" id="IPR056843">
    <property type="entry name" value="THADA-like_TPR"/>
</dbReference>
<dbReference type="Proteomes" id="UP001212841">
    <property type="component" value="Unassembled WGS sequence"/>
</dbReference>
<dbReference type="PANTHER" id="PTHR14387:SF0">
    <property type="entry name" value="DUF2428 DOMAIN-CONTAINING PROTEIN"/>
    <property type="match status" value="1"/>
</dbReference>
<gene>
    <name evidence="7" type="ORF">HK097_011408</name>
</gene>
<dbReference type="InterPro" id="IPR019442">
    <property type="entry name" value="THADA/TRM732_DUF2428"/>
</dbReference>
<dbReference type="InterPro" id="IPR056842">
    <property type="entry name" value="THADA-like_TPR_C"/>
</dbReference>
<keyword evidence="2" id="KW-0819">tRNA processing</keyword>
<dbReference type="EMBL" id="JADGJD010000935">
    <property type="protein sequence ID" value="KAJ3047584.1"/>
    <property type="molecule type" value="Genomic_DNA"/>
</dbReference>
<dbReference type="Pfam" id="PF25151">
    <property type="entry name" value="TPR_Trm732_C"/>
    <property type="match status" value="1"/>
</dbReference>
<feature type="domain" description="tRNA (32-2'-O)-methyltransferase regulator THADA-like C-terminal TPR repeats region" evidence="6">
    <location>
        <begin position="1220"/>
        <end position="1374"/>
    </location>
</feature>
<evidence type="ECO:0000256" key="3">
    <source>
        <dbReference type="SAM" id="Coils"/>
    </source>
</evidence>
<dbReference type="GO" id="GO:0005829">
    <property type="term" value="C:cytosol"/>
    <property type="evidence" value="ECO:0007669"/>
    <property type="project" value="TreeGrafter"/>
</dbReference>
<dbReference type="InterPro" id="IPR051954">
    <property type="entry name" value="tRNA_methyltransferase_THADA"/>
</dbReference>
<feature type="domain" description="DUF2428" evidence="4">
    <location>
        <begin position="958"/>
        <end position="1217"/>
    </location>
</feature>
<dbReference type="Pfam" id="PF10350">
    <property type="entry name" value="DUF2428"/>
    <property type="match status" value="1"/>
</dbReference>
<evidence type="ECO:0000256" key="2">
    <source>
        <dbReference type="ARBA" id="ARBA00022694"/>
    </source>
</evidence>
<evidence type="ECO:0000259" key="6">
    <source>
        <dbReference type="Pfam" id="PF25151"/>
    </source>
</evidence>
<evidence type="ECO:0000256" key="1">
    <source>
        <dbReference type="ARBA" id="ARBA00010409"/>
    </source>
</evidence>
<evidence type="ECO:0000313" key="8">
    <source>
        <dbReference type="Proteomes" id="UP001212841"/>
    </source>
</evidence>
<reference evidence="7" key="1">
    <citation type="submission" date="2020-05" db="EMBL/GenBank/DDBJ databases">
        <title>Phylogenomic resolution of chytrid fungi.</title>
        <authorList>
            <person name="Stajich J.E."/>
            <person name="Amses K."/>
            <person name="Simmons R."/>
            <person name="Seto K."/>
            <person name="Myers J."/>
            <person name="Bonds A."/>
            <person name="Quandt C.A."/>
            <person name="Barry K."/>
            <person name="Liu P."/>
            <person name="Grigoriev I."/>
            <person name="Longcore J.E."/>
            <person name="James T.Y."/>
        </authorList>
    </citation>
    <scope>NUCLEOTIDE SEQUENCE</scope>
    <source>
        <strain evidence="7">JEL0318</strain>
    </source>
</reference>
<dbReference type="Gene3D" id="1.25.10.10">
    <property type="entry name" value="Leucine-rich Repeat Variant"/>
    <property type="match status" value="1"/>
</dbReference>
<keyword evidence="8" id="KW-1185">Reference proteome</keyword>
<dbReference type="SUPFAM" id="SSF48371">
    <property type="entry name" value="ARM repeat"/>
    <property type="match status" value="2"/>
</dbReference>